<gene>
    <name evidence="1" type="ORF">XELAEV_18038073mg</name>
</gene>
<organism evidence="1 2">
    <name type="scientific">Xenopus laevis</name>
    <name type="common">African clawed frog</name>
    <dbReference type="NCBI Taxonomy" id="8355"/>
    <lineage>
        <taxon>Eukaryota</taxon>
        <taxon>Metazoa</taxon>
        <taxon>Chordata</taxon>
        <taxon>Craniata</taxon>
        <taxon>Vertebrata</taxon>
        <taxon>Euteleostomi</taxon>
        <taxon>Amphibia</taxon>
        <taxon>Batrachia</taxon>
        <taxon>Anura</taxon>
        <taxon>Pipoidea</taxon>
        <taxon>Pipidae</taxon>
        <taxon>Xenopodinae</taxon>
        <taxon>Xenopus</taxon>
        <taxon>Xenopus</taxon>
    </lineage>
</organism>
<dbReference type="Proteomes" id="UP000694892">
    <property type="component" value="Chromosome 7S"/>
</dbReference>
<protein>
    <submittedName>
        <fullName evidence="1">Uncharacterized protein</fullName>
    </submittedName>
</protein>
<sequence>MIFGAKQHLKESTIRVLLPPKHKFVFGKPLSDKVKKSLRKVCLWPCSHYRLRWHSSGKDRYYISDYIDTWLSINTPPFLEYPFMP</sequence>
<proteinExistence type="predicted"/>
<reference evidence="2" key="1">
    <citation type="journal article" date="2016" name="Nature">
        <title>Genome evolution in the allotetraploid frog Xenopus laevis.</title>
        <authorList>
            <person name="Session A.M."/>
            <person name="Uno Y."/>
            <person name="Kwon T."/>
            <person name="Chapman J.A."/>
            <person name="Toyoda A."/>
            <person name="Takahashi S."/>
            <person name="Fukui A."/>
            <person name="Hikosaka A."/>
            <person name="Suzuki A."/>
            <person name="Kondo M."/>
            <person name="van Heeringen S.J."/>
            <person name="Quigley I."/>
            <person name="Heinz S."/>
            <person name="Ogino H."/>
            <person name="Ochi H."/>
            <person name="Hellsten U."/>
            <person name="Lyons J.B."/>
            <person name="Simakov O."/>
            <person name="Putnam N."/>
            <person name="Stites J."/>
            <person name="Kuroki Y."/>
            <person name="Tanaka T."/>
            <person name="Michiue T."/>
            <person name="Watanabe M."/>
            <person name="Bogdanovic O."/>
            <person name="Lister R."/>
            <person name="Georgiou G."/>
            <person name="Paranjpe S.S."/>
            <person name="van Kruijsbergen I."/>
            <person name="Shu S."/>
            <person name="Carlson J."/>
            <person name="Kinoshita T."/>
            <person name="Ohta Y."/>
            <person name="Mawaribuchi S."/>
            <person name="Jenkins J."/>
            <person name="Grimwood J."/>
            <person name="Schmutz J."/>
            <person name="Mitros T."/>
            <person name="Mozaffari S.V."/>
            <person name="Suzuki Y."/>
            <person name="Haramoto Y."/>
            <person name="Yamamoto T.S."/>
            <person name="Takagi C."/>
            <person name="Heald R."/>
            <person name="Miller K."/>
            <person name="Haudenschild C."/>
            <person name="Kitzman J."/>
            <person name="Nakayama T."/>
            <person name="Izutsu Y."/>
            <person name="Robert J."/>
            <person name="Fortriede J."/>
            <person name="Burns K."/>
            <person name="Lotay V."/>
            <person name="Karimi K."/>
            <person name="Yasuoka Y."/>
            <person name="Dichmann D.S."/>
            <person name="Flajnik M.F."/>
            <person name="Houston D.W."/>
            <person name="Shendure J."/>
            <person name="DuPasquier L."/>
            <person name="Vize P.D."/>
            <person name="Zorn A.M."/>
            <person name="Ito M."/>
            <person name="Marcotte E.M."/>
            <person name="Wallingford J.B."/>
            <person name="Ito Y."/>
            <person name="Asashima M."/>
            <person name="Ueno N."/>
            <person name="Matsuda Y."/>
            <person name="Veenstra G.J."/>
            <person name="Fujiyama A."/>
            <person name="Harland R.M."/>
            <person name="Taira M."/>
            <person name="Rokhsar D.S."/>
        </authorList>
    </citation>
    <scope>NUCLEOTIDE SEQUENCE [LARGE SCALE GENOMIC DNA]</scope>
    <source>
        <strain evidence="2">J</strain>
    </source>
</reference>
<evidence type="ECO:0000313" key="2">
    <source>
        <dbReference type="Proteomes" id="UP000694892"/>
    </source>
</evidence>
<evidence type="ECO:0000313" key="1">
    <source>
        <dbReference type="EMBL" id="OCT71166.1"/>
    </source>
</evidence>
<dbReference type="AlphaFoldDB" id="A0A974CEH0"/>
<accession>A0A974CEH0</accession>
<name>A0A974CEH0_XENLA</name>
<dbReference type="EMBL" id="CM004479">
    <property type="protein sequence ID" value="OCT71166.1"/>
    <property type="molecule type" value="Genomic_DNA"/>
</dbReference>